<name>A0A0W0GEV8_MONRR</name>
<feature type="domain" description="DUF2828" evidence="2">
    <location>
        <begin position="65"/>
        <end position="503"/>
    </location>
</feature>
<comment type="caution">
    <text evidence="4">The sequence shown here is derived from an EMBL/GenBank/DDBJ whole genome shotgun (WGS) entry which is preliminary data.</text>
</comment>
<dbReference type="Proteomes" id="UP000054988">
    <property type="component" value="Unassembled WGS sequence"/>
</dbReference>
<protein>
    <submittedName>
        <fullName evidence="4">Uncharacterized protein</fullName>
    </submittedName>
</protein>
<dbReference type="Gene3D" id="3.40.50.410">
    <property type="entry name" value="von Willebrand factor, type A domain"/>
    <property type="match status" value="1"/>
</dbReference>
<dbReference type="Pfam" id="PF25043">
    <property type="entry name" value="DUF7788"/>
    <property type="match status" value="1"/>
</dbReference>
<dbReference type="PIRSF" id="PIRSF015417">
    <property type="entry name" value="T31B5_30_vWA"/>
    <property type="match status" value="1"/>
</dbReference>
<evidence type="ECO:0000259" key="2">
    <source>
        <dbReference type="Pfam" id="PF11443"/>
    </source>
</evidence>
<dbReference type="PANTHER" id="PTHR31373">
    <property type="entry name" value="OS06G0652100 PROTEIN"/>
    <property type="match status" value="1"/>
</dbReference>
<feature type="region of interest" description="Disordered" evidence="1">
    <location>
        <begin position="703"/>
        <end position="727"/>
    </location>
</feature>
<organism evidence="4 5">
    <name type="scientific">Moniliophthora roreri</name>
    <name type="common">Frosty pod rot fungus</name>
    <name type="synonym">Monilia roreri</name>
    <dbReference type="NCBI Taxonomy" id="221103"/>
    <lineage>
        <taxon>Eukaryota</taxon>
        <taxon>Fungi</taxon>
        <taxon>Dikarya</taxon>
        <taxon>Basidiomycota</taxon>
        <taxon>Agaricomycotina</taxon>
        <taxon>Agaricomycetes</taxon>
        <taxon>Agaricomycetidae</taxon>
        <taxon>Agaricales</taxon>
        <taxon>Marasmiineae</taxon>
        <taxon>Marasmiaceae</taxon>
        <taxon>Moniliophthora</taxon>
    </lineage>
</organism>
<dbReference type="Pfam" id="PF11443">
    <property type="entry name" value="DUF2828"/>
    <property type="match status" value="1"/>
</dbReference>
<dbReference type="AlphaFoldDB" id="A0A0W0GEV8"/>
<accession>A0A0W0GEV8</accession>
<evidence type="ECO:0000256" key="1">
    <source>
        <dbReference type="SAM" id="MobiDB-lite"/>
    </source>
</evidence>
<evidence type="ECO:0000259" key="3">
    <source>
        <dbReference type="Pfam" id="PF25043"/>
    </source>
</evidence>
<evidence type="ECO:0000313" key="5">
    <source>
        <dbReference type="Proteomes" id="UP000054988"/>
    </source>
</evidence>
<sequence>MATSQVSTLPDIPQLYDPNFLNVLLPPQPKVTKVEKMDEKVGVDTPPPTNPLMSALQETAHRTRTENDAPAYSSALSPTLDAFNKLNAWVDAKDLDSVLPNAWEEDPELTLRLIWQLRSIHDGKSEKEAFYRAFGWLYKNHPRTAISNLNILVAPACVRKSNKKTGKRKETFMSHGYWKDLLNILALATTNELHVKEPTFLHAPRPQFTYPNRSPYRVKQDPAQHNAEKQHQAREARVLKGQQRYANLVEKLGNDKVYRALYIAVARLFSDQLVKDLRIMHEIQSLSPTEDKERIGDLQRELSLVAKWAPSPGQSHDRHTNIATAITLLLHHSRQSINMPFPSSVSASPSTADEFAVLRSYFQRWILSPLRSPSFLYVPEPLMASNKWTSINYSRVASVCMQRHTEQFFTHDPEGFEKYLVAVEQGKKQISGATLMPHELVQKAVGLGDTMQRRDSVASSKSGKMTASLKAKEIKTRLAETQVRVVEQQWNALISRLKESGNIDNAIAICDVSGSMGNLHYSSTGYRRGNKSTDPILPAVALSLILARLAKPPFDGGFITFSENPQFVKLAPHGEKSLYQTIMDMESSAWGMNTDFAGVFLKLLLPLAKEKGLKKEDMIKRLFVFSDMQFDAADTGEEGKWETTYDTVKKAYEEAEYDVPEIVYWDLAAGGTVEVQGDREGVAMMNGWSANLMKVFFGEEVEPEPEEEGWETVKKEKTGEKEKEEEERFNPINVMKRAVAKDSFKGLVVVD</sequence>
<dbReference type="InterPro" id="IPR011205">
    <property type="entry name" value="UCP015417_vWA"/>
</dbReference>
<dbReference type="eggNOG" id="ENOG502QT1I">
    <property type="taxonomic scope" value="Eukaryota"/>
</dbReference>
<dbReference type="PANTHER" id="PTHR31373:SF27">
    <property type="entry name" value="TROVE DOMAIN-CONTAINING PROTEIN"/>
    <property type="match status" value="1"/>
</dbReference>
<feature type="compositionally biased region" description="Basic and acidic residues" evidence="1">
    <location>
        <begin position="711"/>
        <end position="727"/>
    </location>
</feature>
<dbReference type="EMBL" id="LATX01000146">
    <property type="protein sequence ID" value="KTB47082.1"/>
    <property type="molecule type" value="Genomic_DNA"/>
</dbReference>
<dbReference type="InterPro" id="IPR036465">
    <property type="entry name" value="vWFA_dom_sf"/>
</dbReference>
<feature type="domain" description="DUF7788" evidence="3">
    <location>
        <begin position="505"/>
        <end position="739"/>
    </location>
</feature>
<gene>
    <name evidence="4" type="ORF">WG66_343</name>
</gene>
<reference evidence="4 5" key="1">
    <citation type="submission" date="2015-12" db="EMBL/GenBank/DDBJ databases">
        <title>Draft genome sequence of Moniliophthora roreri, the causal agent of frosty pod rot of cacao.</title>
        <authorList>
            <person name="Aime M.C."/>
            <person name="Diaz-Valderrama J.R."/>
            <person name="Kijpornyongpan T."/>
            <person name="Phillips-Mora W."/>
        </authorList>
    </citation>
    <scope>NUCLEOTIDE SEQUENCE [LARGE SCALE GENOMIC DNA]</scope>
    <source>
        <strain evidence="4 5">MCA 2952</strain>
    </source>
</reference>
<evidence type="ECO:0000313" key="4">
    <source>
        <dbReference type="EMBL" id="KTB47082.1"/>
    </source>
</evidence>
<dbReference type="InterPro" id="IPR056690">
    <property type="entry name" value="DUF7788"/>
</dbReference>
<dbReference type="InterPro" id="IPR058580">
    <property type="entry name" value="DUF2828"/>
</dbReference>
<dbReference type="SUPFAM" id="SSF53300">
    <property type="entry name" value="vWA-like"/>
    <property type="match status" value="1"/>
</dbReference>
<proteinExistence type="predicted"/>